<keyword evidence="2" id="KW-1185">Reference proteome</keyword>
<protein>
    <submittedName>
        <fullName evidence="1">Uncharacterized protein</fullName>
    </submittedName>
</protein>
<organism evidence="1 2">
    <name type="scientific">Araneus ventricosus</name>
    <name type="common">Orbweaver spider</name>
    <name type="synonym">Epeira ventricosa</name>
    <dbReference type="NCBI Taxonomy" id="182803"/>
    <lineage>
        <taxon>Eukaryota</taxon>
        <taxon>Metazoa</taxon>
        <taxon>Ecdysozoa</taxon>
        <taxon>Arthropoda</taxon>
        <taxon>Chelicerata</taxon>
        <taxon>Arachnida</taxon>
        <taxon>Araneae</taxon>
        <taxon>Araneomorphae</taxon>
        <taxon>Entelegynae</taxon>
        <taxon>Araneoidea</taxon>
        <taxon>Araneidae</taxon>
        <taxon>Araneus</taxon>
    </lineage>
</organism>
<reference evidence="1 2" key="1">
    <citation type="journal article" date="2019" name="Sci. Rep.">
        <title>Orb-weaving spider Araneus ventricosus genome elucidates the spidroin gene catalogue.</title>
        <authorList>
            <person name="Kono N."/>
            <person name="Nakamura H."/>
            <person name="Ohtoshi R."/>
            <person name="Moran D.A.P."/>
            <person name="Shinohara A."/>
            <person name="Yoshida Y."/>
            <person name="Fujiwara M."/>
            <person name="Mori M."/>
            <person name="Tomita M."/>
            <person name="Arakawa K."/>
        </authorList>
    </citation>
    <scope>NUCLEOTIDE SEQUENCE [LARGE SCALE GENOMIC DNA]</scope>
</reference>
<comment type="caution">
    <text evidence="1">The sequence shown here is derived from an EMBL/GenBank/DDBJ whole genome shotgun (WGS) entry which is preliminary data.</text>
</comment>
<sequence length="109" mass="12531">MSTTRSAVDARRLSITEELVRCIDERVRSDRRFAISDLSKNFQNISRSLLQEILTEHLHYKKLCSRWVPKTQTDVQKRNRMGAVLECLLVQVAGGRILRSGDVAISFKI</sequence>
<accession>A0A4Y2TB75</accession>
<name>A0A4Y2TB75_ARAVE</name>
<proteinExistence type="predicted"/>
<evidence type="ECO:0000313" key="2">
    <source>
        <dbReference type="Proteomes" id="UP000499080"/>
    </source>
</evidence>
<dbReference type="AlphaFoldDB" id="A0A4Y2TB75"/>
<dbReference type="Proteomes" id="UP000499080">
    <property type="component" value="Unassembled WGS sequence"/>
</dbReference>
<gene>
    <name evidence="1" type="ORF">AVEN_171224_1</name>
</gene>
<dbReference type="OrthoDB" id="8191996at2759"/>
<evidence type="ECO:0000313" key="1">
    <source>
        <dbReference type="EMBL" id="GBN97898.1"/>
    </source>
</evidence>
<dbReference type="EMBL" id="BGPR01027424">
    <property type="protein sequence ID" value="GBN97898.1"/>
    <property type="molecule type" value="Genomic_DNA"/>
</dbReference>